<evidence type="ECO:0000313" key="4">
    <source>
        <dbReference type="Proteomes" id="UP000594638"/>
    </source>
</evidence>
<keyword evidence="2" id="KW-0472">Membrane</keyword>
<keyword evidence="4" id="KW-1185">Reference proteome</keyword>
<organism evidence="3 4">
    <name type="scientific">Olea europaea subsp. europaea</name>
    <dbReference type="NCBI Taxonomy" id="158383"/>
    <lineage>
        <taxon>Eukaryota</taxon>
        <taxon>Viridiplantae</taxon>
        <taxon>Streptophyta</taxon>
        <taxon>Embryophyta</taxon>
        <taxon>Tracheophyta</taxon>
        <taxon>Spermatophyta</taxon>
        <taxon>Magnoliopsida</taxon>
        <taxon>eudicotyledons</taxon>
        <taxon>Gunneridae</taxon>
        <taxon>Pentapetalae</taxon>
        <taxon>asterids</taxon>
        <taxon>lamiids</taxon>
        <taxon>Lamiales</taxon>
        <taxon>Oleaceae</taxon>
        <taxon>Oleeae</taxon>
        <taxon>Olea</taxon>
    </lineage>
</organism>
<gene>
    <name evidence="3" type="ORF">OLEA9_A003835</name>
</gene>
<proteinExistence type="predicted"/>
<keyword evidence="2" id="KW-0812">Transmembrane</keyword>
<feature type="region of interest" description="Disordered" evidence="1">
    <location>
        <begin position="97"/>
        <end position="117"/>
    </location>
</feature>
<feature type="transmembrane region" description="Helical" evidence="2">
    <location>
        <begin position="151"/>
        <end position="171"/>
    </location>
</feature>
<sequence length="177" mass="19450">MDDPRSTHKFKEQGRVIVLSLSKTTTLKPLFFNSTQSMYFISGIETCGIAKCFSLNKISGEEETPFIFAPKKALKYFHMKCPKGYYPIGKRGIWRQSQGGVQSKPKRRRSFPSGCAPLSKSGMIHRKVGIVVASTWKSVKEGVGSHTGRSVFGFCFLGLGLTGVTPFLVLASTTSIS</sequence>
<dbReference type="Gramene" id="OE9A003835T1">
    <property type="protein sequence ID" value="OE9A003835C1"/>
    <property type="gene ID" value="OE9A003835"/>
</dbReference>
<name>A0A8S0PPC4_OLEEU</name>
<keyword evidence="2" id="KW-1133">Transmembrane helix</keyword>
<dbReference type="Proteomes" id="UP000594638">
    <property type="component" value="Unassembled WGS sequence"/>
</dbReference>
<protein>
    <submittedName>
        <fullName evidence="3">Uncharacterized protein</fullName>
    </submittedName>
</protein>
<accession>A0A8S0PPC4</accession>
<dbReference type="AlphaFoldDB" id="A0A8S0PPC4"/>
<reference evidence="3 4" key="1">
    <citation type="submission" date="2019-12" db="EMBL/GenBank/DDBJ databases">
        <authorList>
            <person name="Alioto T."/>
            <person name="Alioto T."/>
            <person name="Gomez Garrido J."/>
        </authorList>
    </citation>
    <scope>NUCLEOTIDE SEQUENCE [LARGE SCALE GENOMIC DNA]</scope>
</reference>
<comment type="caution">
    <text evidence="3">The sequence shown here is derived from an EMBL/GenBank/DDBJ whole genome shotgun (WGS) entry which is preliminary data.</text>
</comment>
<evidence type="ECO:0000313" key="3">
    <source>
        <dbReference type="EMBL" id="CAA2955372.1"/>
    </source>
</evidence>
<evidence type="ECO:0000256" key="2">
    <source>
        <dbReference type="SAM" id="Phobius"/>
    </source>
</evidence>
<evidence type="ECO:0000256" key="1">
    <source>
        <dbReference type="SAM" id="MobiDB-lite"/>
    </source>
</evidence>
<dbReference type="EMBL" id="CACTIH010000147">
    <property type="protein sequence ID" value="CAA2955372.1"/>
    <property type="molecule type" value="Genomic_DNA"/>
</dbReference>